<dbReference type="EMBL" id="JABCLD010001665">
    <property type="protein sequence ID" value="NMU26971.1"/>
    <property type="molecule type" value="Genomic_DNA"/>
</dbReference>
<accession>A0A7Y0X6I6</accession>
<reference evidence="1 2" key="1">
    <citation type="submission" date="2020-04" db="EMBL/GenBank/DDBJ databases">
        <title>Whole-genome sequencing of Vibrio spp. from China reveals different genetic environments of blaCTX-M-14 among diverse lineages.</title>
        <authorList>
            <person name="Zheng Z."/>
            <person name="Ye L."/>
            <person name="Chen S."/>
        </authorList>
    </citation>
    <scope>NUCLEOTIDE SEQUENCE [LARGE SCALE GENOMIC DNA]</scope>
    <source>
        <strain evidence="1 2">Vb0574</strain>
    </source>
</reference>
<dbReference type="Proteomes" id="UP000555836">
    <property type="component" value="Unassembled WGS sequence"/>
</dbReference>
<dbReference type="AlphaFoldDB" id="A0A7Y0X6I6"/>
<gene>
    <name evidence="1" type="ORF">HKB21_15245</name>
</gene>
<proteinExistence type="predicted"/>
<sequence>MKIEYDVDLYKKIARFQVNDIVEVSNRKGIRSVIHVKNITKLSWQELQLLVSGGSDRFTKMVILYQHYSNLASFSNVIRGSQLTKKESDEVKAYIYIYQLNGFVEHHEVNRYITINGIWSLFPTIRSMNDHGNGKIVEGIQPRYFEIVCKILNISGDDGAPLKGFSPY</sequence>
<name>A0A7Y0X6I6_VIBPH</name>
<evidence type="ECO:0000313" key="1">
    <source>
        <dbReference type="EMBL" id="NMU26971.1"/>
    </source>
</evidence>
<protein>
    <submittedName>
        <fullName evidence="1">Uncharacterized protein</fullName>
    </submittedName>
</protein>
<evidence type="ECO:0000313" key="2">
    <source>
        <dbReference type="Proteomes" id="UP000555836"/>
    </source>
</evidence>
<dbReference type="RefSeq" id="WP_269666024.1">
    <property type="nucleotide sequence ID" value="NZ_CP138328.1"/>
</dbReference>
<organism evidence="1 2">
    <name type="scientific">Vibrio parahaemolyticus</name>
    <dbReference type="NCBI Taxonomy" id="670"/>
    <lineage>
        <taxon>Bacteria</taxon>
        <taxon>Pseudomonadati</taxon>
        <taxon>Pseudomonadota</taxon>
        <taxon>Gammaproteobacteria</taxon>
        <taxon>Vibrionales</taxon>
        <taxon>Vibrionaceae</taxon>
        <taxon>Vibrio</taxon>
    </lineage>
</organism>
<comment type="caution">
    <text evidence="1">The sequence shown here is derived from an EMBL/GenBank/DDBJ whole genome shotgun (WGS) entry which is preliminary data.</text>
</comment>